<reference evidence="1 2" key="1">
    <citation type="submission" date="2019-05" db="EMBL/GenBank/DDBJ databases">
        <title>Another draft genome of Portunus trituberculatus and its Hox gene families provides insights of decapod evolution.</title>
        <authorList>
            <person name="Jeong J.-H."/>
            <person name="Song I."/>
            <person name="Kim S."/>
            <person name="Choi T."/>
            <person name="Kim D."/>
            <person name="Ryu S."/>
            <person name="Kim W."/>
        </authorList>
    </citation>
    <scope>NUCLEOTIDE SEQUENCE [LARGE SCALE GENOMIC DNA]</scope>
    <source>
        <tissue evidence="1">Muscle</tissue>
    </source>
</reference>
<dbReference type="Proteomes" id="UP000324222">
    <property type="component" value="Unassembled WGS sequence"/>
</dbReference>
<organism evidence="1 2">
    <name type="scientific">Portunus trituberculatus</name>
    <name type="common">Swimming crab</name>
    <name type="synonym">Neptunus trituberculatus</name>
    <dbReference type="NCBI Taxonomy" id="210409"/>
    <lineage>
        <taxon>Eukaryota</taxon>
        <taxon>Metazoa</taxon>
        <taxon>Ecdysozoa</taxon>
        <taxon>Arthropoda</taxon>
        <taxon>Crustacea</taxon>
        <taxon>Multicrustacea</taxon>
        <taxon>Malacostraca</taxon>
        <taxon>Eumalacostraca</taxon>
        <taxon>Eucarida</taxon>
        <taxon>Decapoda</taxon>
        <taxon>Pleocyemata</taxon>
        <taxon>Brachyura</taxon>
        <taxon>Eubrachyura</taxon>
        <taxon>Portunoidea</taxon>
        <taxon>Portunidae</taxon>
        <taxon>Portuninae</taxon>
        <taxon>Portunus</taxon>
    </lineage>
</organism>
<dbReference type="AlphaFoldDB" id="A0A5B7EDR0"/>
<comment type="caution">
    <text evidence="1">The sequence shown here is derived from an EMBL/GenBank/DDBJ whole genome shotgun (WGS) entry which is preliminary data.</text>
</comment>
<protein>
    <submittedName>
        <fullName evidence="1">Uncharacterized protein</fullName>
    </submittedName>
</protein>
<dbReference type="EMBL" id="VSRR010002624">
    <property type="protein sequence ID" value="MPC32430.1"/>
    <property type="molecule type" value="Genomic_DNA"/>
</dbReference>
<keyword evidence="2" id="KW-1185">Reference proteome</keyword>
<gene>
    <name evidence="1" type="ORF">E2C01_025740</name>
</gene>
<name>A0A5B7EDR0_PORTR</name>
<evidence type="ECO:0000313" key="2">
    <source>
        <dbReference type="Proteomes" id="UP000324222"/>
    </source>
</evidence>
<accession>A0A5B7EDR0</accession>
<sequence length="62" mass="7073">MENKKRNSDVPLYFQWTVGNVLDVSKKHTAQEIRELTCGVALCSLRDQVLIICGTFCNIHVH</sequence>
<proteinExistence type="predicted"/>
<evidence type="ECO:0000313" key="1">
    <source>
        <dbReference type="EMBL" id="MPC32430.1"/>
    </source>
</evidence>